<keyword evidence="6" id="KW-1185">Reference proteome</keyword>
<dbReference type="InterPro" id="IPR029451">
    <property type="entry name" value="RICTOR_M"/>
</dbReference>
<gene>
    <name evidence="5" type="ORF">DLAC_00109</name>
</gene>
<dbReference type="InterPro" id="IPR028268">
    <property type="entry name" value="Pianissimo_fam"/>
</dbReference>
<dbReference type="GO" id="GO:0038203">
    <property type="term" value="P:TORC2 signaling"/>
    <property type="evidence" value="ECO:0007669"/>
    <property type="project" value="TreeGrafter"/>
</dbReference>
<dbReference type="Pfam" id="PF14666">
    <property type="entry name" value="RICTOR_M"/>
    <property type="match status" value="1"/>
</dbReference>
<comment type="similarity">
    <text evidence="1">Belongs to the RICTOR family.</text>
</comment>
<feature type="domain" description="Rapamycin-insensitive companion of mTOR middle" evidence="2">
    <location>
        <begin position="530"/>
        <end position="760"/>
    </location>
</feature>
<dbReference type="GO" id="GO:0031932">
    <property type="term" value="C:TORC2 complex"/>
    <property type="evidence" value="ECO:0007669"/>
    <property type="project" value="InterPro"/>
</dbReference>
<dbReference type="InParanoid" id="A0A152A954"/>
<dbReference type="Pfam" id="PF14668">
    <property type="entry name" value="RICTOR_V"/>
    <property type="match status" value="1"/>
</dbReference>
<dbReference type="Proteomes" id="UP000076078">
    <property type="component" value="Unassembled WGS sequence"/>
</dbReference>
<dbReference type="EMBL" id="LODT01000001">
    <property type="protein sequence ID" value="KYR02655.1"/>
    <property type="molecule type" value="Genomic_DNA"/>
</dbReference>
<feature type="domain" description="Rapamycin-insensitive companion of mTOR N-terminal" evidence="3">
    <location>
        <begin position="41"/>
        <end position="442"/>
    </location>
</feature>
<dbReference type="SUPFAM" id="SSF48371">
    <property type="entry name" value="ARM repeat"/>
    <property type="match status" value="1"/>
</dbReference>
<dbReference type="InterPro" id="IPR029453">
    <property type="entry name" value="Rictor_IV"/>
</dbReference>
<evidence type="ECO:0000313" key="6">
    <source>
        <dbReference type="Proteomes" id="UP000076078"/>
    </source>
</evidence>
<dbReference type="STRING" id="361077.A0A152A954"/>
<feature type="domain" description="Rapamycin-insensitive companion of mTOR" evidence="4">
    <location>
        <begin position="929"/>
        <end position="1001"/>
    </location>
</feature>
<dbReference type="SMART" id="SM01308">
    <property type="entry name" value="RICTOR_N"/>
    <property type="match status" value="1"/>
</dbReference>
<dbReference type="OMA" id="EIRIHAT"/>
<name>A0A152A954_TIELA</name>
<sequence length="1140" mass="129621">MINGSTSKAEPPPMAEAEIKKQLQSSIQVLEDRSVNFKIKLEHLNKLADLKKHIPPTTDLSNYVSITQFIKSVRIFLATPPKTMRTSALRVLKFYTCDSKFIKELINLNVHYFITRSMERDKHSEAERIQALKLIRTIMELDCSLMPHSIVKALVAISENQEDTFCRVCLETLCEISIRNPQVSSHCGGIRTLFDSVLDPFYQGIQESLIISILYILNEEKYRIYVRPKHDLEIILSPLTNSFTYNLKPKSSSSKDKEKEKEREDELNMKKWQGSIKAVITLLKSWVGIISLSSDEQGLKSIVDGLRMPQLDLQDKVLDALFEIFRIAQPKALTNTTTNVNGANIDPFRTQKVVGGSVNYGADTLSDLPSRTRNLRHNLLNNYIAALLIAFIDCGLIDGLIYLGNFIAREGSDSEKEHFKNISLKSTVLLGELLHLSNTLLPPSQCAKLQTLPSLVNSAISFRMDPRVRSKSSTMVTNLHSFSHSKATYSLLDNSLAIGLTGANKWRRVKGQDRRLDKIDDVKMKMDWHMDDAQFQQKVKDTQVLVTKDITKWNWELIFEMLEGPLNNPTHLSNALKTKFIKRMLSFLRPNNKLFSTMAWTTENLKYVRVACVTLEVLISHEIGFDYLKDNKTIVQIAEMLKAEVDHSHANSQKTSSSFKDRLLNPERVLKTMSREYFTMLGTLSSNLLGLEILARNNIFDYIKPLSELPGRDDLSHLIMTSLDYNVNGASRTILQKILTSSSRVVRYLATKYMRFLLRSGVQDFSGWGVDLLVQQLNDSDAKVTALALSVLDEACDEVECLEQLIQLKETKLKDMHGKNGKNLTLRFLSRPSGLKYLLESNFVQEEESLWMRSENANYVITVENSISEALTPSAWRQKESTDQGNNGVYLPPHFFGELAKTEEGCQLIKKSNNFQKFLTVTKDNSANPLERRASIFAIGQIGSSLPGYQFIEENDVIPIIIELAEKSPCLSLRGTCFYALGMISCIEKARDVFFKYGWESPMDCTSRILVPKDTKTSTFLKINPYEYKGSWAEHSQETFNKNLFTDQIKNDIISYISNLSSHITAENASKNLKNLKVKSPEYFASGELLSVVITLLNTYKYRLGARRFIYDCFDTAIFSDDPFPYLENCNFKLNGQTKH</sequence>
<dbReference type="InterPro" id="IPR028267">
    <property type="entry name" value="Pianissimo_N"/>
</dbReference>
<dbReference type="InterPro" id="IPR011989">
    <property type="entry name" value="ARM-like"/>
</dbReference>
<dbReference type="Pfam" id="PF14664">
    <property type="entry name" value="RICTOR_N"/>
    <property type="match status" value="1"/>
</dbReference>
<evidence type="ECO:0000259" key="4">
    <source>
        <dbReference type="SMART" id="SM01310"/>
    </source>
</evidence>
<dbReference type="OrthoDB" id="14744at2759"/>
<dbReference type="SMART" id="SM01303">
    <property type="entry name" value="RasGEF_N_2"/>
    <property type="match status" value="1"/>
</dbReference>
<dbReference type="InterPro" id="IPR016024">
    <property type="entry name" value="ARM-type_fold"/>
</dbReference>
<dbReference type="InterPro" id="IPR029452">
    <property type="entry name" value="RICTOR_V"/>
</dbReference>
<evidence type="ECO:0000259" key="2">
    <source>
        <dbReference type="SMART" id="SM01307"/>
    </source>
</evidence>
<dbReference type="PANTHER" id="PTHR13298:SF11">
    <property type="entry name" value="RAPAMYCIN-INSENSITIVE COMPANION OF MTOR"/>
    <property type="match status" value="1"/>
</dbReference>
<reference evidence="5 6" key="1">
    <citation type="submission" date="2015-12" db="EMBL/GenBank/DDBJ databases">
        <title>Dictyostelia acquired genes for synthesis and detection of signals that induce cell-type specialization by lateral gene transfer from prokaryotes.</title>
        <authorList>
            <person name="Gloeckner G."/>
            <person name="Schaap P."/>
        </authorList>
    </citation>
    <scope>NUCLEOTIDE SEQUENCE [LARGE SCALE GENOMIC DNA]</scope>
    <source>
        <strain evidence="5 6">TK</strain>
    </source>
</reference>
<protein>
    <submittedName>
        <fullName evidence="5">Cytosolic regulator of adenylyl cyclase</fullName>
    </submittedName>
</protein>
<dbReference type="SMART" id="SM01307">
    <property type="entry name" value="RICTOR_M"/>
    <property type="match status" value="1"/>
</dbReference>
<proteinExistence type="inferred from homology"/>
<dbReference type="SMART" id="SM01310">
    <property type="entry name" value="RICTOR_V"/>
    <property type="match status" value="1"/>
</dbReference>
<dbReference type="Gene3D" id="1.25.10.10">
    <property type="entry name" value="Leucine-rich Repeat Variant"/>
    <property type="match status" value="1"/>
</dbReference>
<dbReference type="PANTHER" id="PTHR13298">
    <property type="entry name" value="CYTOSOLIC REGULATOR PIANISSIMO"/>
    <property type="match status" value="1"/>
</dbReference>
<evidence type="ECO:0000313" key="5">
    <source>
        <dbReference type="EMBL" id="KYR02655.1"/>
    </source>
</evidence>
<evidence type="ECO:0000256" key="1">
    <source>
        <dbReference type="ARBA" id="ARBA00008878"/>
    </source>
</evidence>
<dbReference type="FunCoup" id="A0A152A954">
    <property type="interactions" value="336"/>
</dbReference>
<dbReference type="AlphaFoldDB" id="A0A152A954"/>
<evidence type="ECO:0000259" key="3">
    <source>
        <dbReference type="SMART" id="SM01308"/>
    </source>
</evidence>
<comment type="caution">
    <text evidence="5">The sequence shown here is derived from an EMBL/GenBank/DDBJ whole genome shotgun (WGS) entry which is preliminary data.</text>
</comment>
<organism evidence="5 6">
    <name type="scientific">Tieghemostelium lacteum</name>
    <name type="common">Slime mold</name>
    <name type="synonym">Dictyostelium lacteum</name>
    <dbReference type="NCBI Taxonomy" id="361077"/>
    <lineage>
        <taxon>Eukaryota</taxon>
        <taxon>Amoebozoa</taxon>
        <taxon>Evosea</taxon>
        <taxon>Eumycetozoa</taxon>
        <taxon>Dictyostelia</taxon>
        <taxon>Dictyosteliales</taxon>
        <taxon>Raperosteliaceae</taxon>
        <taxon>Tieghemostelium</taxon>
    </lineage>
</organism>
<dbReference type="Pfam" id="PF14663">
    <property type="entry name" value="RasGEF_N_2"/>
    <property type="match status" value="1"/>
</dbReference>
<accession>A0A152A954</accession>